<organism evidence="2">
    <name type="scientific">Lemniscomys rat herpesvirus</name>
    <dbReference type="NCBI Taxonomy" id="3141920"/>
    <lineage>
        <taxon>Viruses</taxon>
        <taxon>Duplodnaviria</taxon>
        <taxon>Heunggongvirae</taxon>
        <taxon>Peploviricota</taxon>
        <taxon>Herviviricetes</taxon>
        <taxon>Herpesvirales</taxon>
    </lineage>
</organism>
<dbReference type="EMBL" id="PP711850">
    <property type="protein sequence ID" value="XBH23750.1"/>
    <property type="molecule type" value="Genomic_DNA"/>
</dbReference>
<evidence type="ECO:0000256" key="1">
    <source>
        <dbReference type="ARBA" id="ARBA00004340"/>
    </source>
</evidence>
<dbReference type="Pfam" id="PF04637">
    <property type="entry name" value="Herpes_pp85"/>
    <property type="match status" value="1"/>
</dbReference>
<reference evidence="2" key="1">
    <citation type="journal article" date="2024" name="Microbiome">
        <title>Substantial viral diversity in bats and rodents from East Africa: insights into evolution, recombination, and cocirculation.</title>
        <authorList>
            <person name="Wang D."/>
            <person name="Yang X."/>
            <person name="Ren Z."/>
            <person name="Hu B."/>
            <person name="Zhao H."/>
            <person name="Yang K."/>
            <person name="Shi P."/>
            <person name="Zhang Z."/>
            <person name="Feng Q."/>
            <person name="Nawenja C.V."/>
            <person name="Obanda V."/>
            <person name="Robert K."/>
            <person name="Nalikka B."/>
            <person name="Waruhiu C.N."/>
            <person name="Ochola G.O."/>
            <person name="Onyuok S.O."/>
            <person name="Ochieng H."/>
            <person name="Li B."/>
            <person name="Zhu Y."/>
            <person name="Si H."/>
            <person name="Yin J."/>
            <person name="Kristiansen K."/>
            <person name="Jin X."/>
            <person name="Xu X."/>
            <person name="Xiao M."/>
            <person name="Agwanda B."/>
            <person name="Ommeh S."/>
            <person name="Li J."/>
            <person name="Shi Z.L."/>
        </authorList>
    </citation>
    <scope>NUCLEOTIDE SEQUENCE</scope>
    <source>
        <strain evidence="2">3A/Kenya/RNAKID2118/2016</strain>
    </source>
</reference>
<dbReference type="GO" id="GO:0043657">
    <property type="term" value="C:host cell"/>
    <property type="evidence" value="ECO:0007669"/>
    <property type="project" value="UniProtKB-SubCell"/>
</dbReference>
<comment type="subcellular location">
    <subcellularLocation>
        <location evidence="1">Host cell</location>
    </subcellularLocation>
</comment>
<reference evidence="2" key="2">
    <citation type="submission" date="2024-02" db="EMBL/GenBank/DDBJ databases">
        <authorList>
            <person name="Hu B."/>
        </authorList>
    </citation>
    <scope>NUCLEOTIDE SEQUENCE</scope>
    <source>
        <strain evidence="2">3A/Kenya/RNAKID2118/2016</strain>
    </source>
</reference>
<sequence length="526" mass="61720">MNFLPNVLRDEDVDYVRELILESDEGVIGALNSGLPMPVYVLESLFVIRVRHRYAKVRQIAEPIVKLAVMCNHYYNSHRIMRNSLLSLRQLFTHQDLERIESGLRRLNRAVNHPENPITLLDTIGSLDMPNGAYEKHLSSVYDLARRAFVQVSDEARRSYPKLGLFNYLYQAPNFTSAEAVETYAENLSNLTRGIDAAPQSLTVRKRSRDPEDVLNDLMYSLSLSHLVVRHQDTLYSLRRWLIIQFSVLCERLYITYTQIPEIRDEFVDVVRQALLLVNQDTEEEEDEFSLEPALVSIFRLLRTVANFDVYVVPDYVRFSTFALIVKIHYAQEVRRNNAESDDEYDVEVDPSSPYLNARYYVNNPYGDPQLFHCPRNVNRYLGRQFVRKTTKQTMLMEYDENFITFEDFELDLHRQLIIEGASRQLKMRPEQLEHYVGLDIRDADVVEPDSRDLFADVRIRQNQRSPAREDRRRRREDGRRYVNLIDVRPYSTDRRRVRRPSGTGHEIVAATTTPELIRRFSETSI</sequence>
<evidence type="ECO:0000313" key="2">
    <source>
        <dbReference type="EMBL" id="XBH23750.1"/>
    </source>
</evidence>
<proteinExistence type="predicted"/>
<accession>A0AAU7E1Z5</accession>
<dbReference type="InterPro" id="IPR006731">
    <property type="entry name" value="Herpes_pp85"/>
</dbReference>
<name>A0AAU7E1Z5_9VIRU</name>
<protein>
    <submittedName>
        <fullName evidence="2">Tegument protein UL35</fullName>
    </submittedName>
</protein>